<evidence type="ECO:0000256" key="4">
    <source>
        <dbReference type="ARBA" id="ARBA00022490"/>
    </source>
</evidence>
<dbReference type="Gene3D" id="3.30.1330.20">
    <property type="entry name" value="Tubulin/FtsZ, C-terminal domain"/>
    <property type="match status" value="1"/>
</dbReference>
<dbReference type="InterPro" id="IPR008280">
    <property type="entry name" value="Tub_FtsZ_C"/>
</dbReference>
<dbReference type="InterPro" id="IPR002452">
    <property type="entry name" value="Alpha_tubulin"/>
</dbReference>
<dbReference type="Gene3D" id="1.10.287.600">
    <property type="entry name" value="Helix hairpin bin"/>
    <property type="match status" value="1"/>
</dbReference>
<evidence type="ECO:0000256" key="5">
    <source>
        <dbReference type="ARBA" id="ARBA00022701"/>
    </source>
</evidence>
<dbReference type="FunFam" id="3.40.50.1440:FF:000007">
    <property type="entry name" value="Tubulin alpha chain"/>
    <property type="match status" value="1"/>
</dbReference>
<keyword evidence="4" id="KW-0963">Cytoplasm</keyword>
<evidence type="ECO:0000256" key="8">
    <source>
        <dbReference type="ARBA" id="ARBA00022801"/>
    </source>
</evidence>
<comment type="cofactor">
    <cofactor evidence="1">
        <name>Mg(2+)</name>
        <dbReference type="ChEBI" id="CHEBI:18420"/>
    </cofactor>
</comment>
<comment type="similarity">
    <text evidence="3 13">Belongs to the tubulin family.</text>
</comment>
<evidence type="ECO:0000256" key="6">
    <source>
        <dbReference type="ARBA" id="ARBA00022723"/>
    </source>
</evidence>
<evidence type="ECO:0000256" key="7">
    <source>
        <dbReference type="ARBA" id="ARBA00022741"/>
    </source>
</evidence>
<dbReference type="PANTHER" id="PTHR11588">
    <property type="entry name" value="TUBULIN"/>
    <property type="match status" value="1"/>
</dbReference>
<dbReference type="InterPro" id="IPR037103">
    <property type="entry name" value="Tubulin/FtsZ-like_C"/>
</dbReference>
<evidence type="ECO:0000256" key="1">
    <source>
        <dbReference type="ARBA" id="ARBA00001946"/>
    </source>
</evidence>
<keyword evidence="16" id="KW-1185">Reference proteome</keyword>
<feature type="domain" description="Tubulin/FtsZ GTPase" evidence="14">
    <location>
        <begin position="52"/>
        <end position="249"/>
    </location>
</feature>
<evidence type="ECO:0000256" key="11">
    <source>
        <dbReference type="ARBA" id="ARBA00023212"/>
    </source>
</evidence>
<dbReference type="InParanoid" id="A0A7F5RH53"/>
<evidence type="ECO:0000256" key="10">
    <source>
        <dbReference type="ARBA" id="ARBA00023134"/>
    </source>
</evidence>
<keyword evidence="11" id="KW-0206">Cytoskeleton</keyword>
<organism evidence="16 17">
    <name type="scientific">Agrilus planipennis</name>
    <name type="common">Emerald ash borer</name>
    <name type="synonym">Agrilus marcopoli</name>
    <dbReference type="NCBI Taxonomy" id="224129"/>
    <lineage>
        <taxon>Eukaryota</taxon>
        <taxon>Metazoa</taxon>
        <taxon>Ecdysozoa</taxon>
        <taxon>Arthropoda</taxon>
        <taxon>Hexapoda</taxon>
        <taxon>Insecta</taxon>
        <taxon>Pterygota</taxon>
        <taxon>Neoptera</taxon>
        <taxon>Endopterygota</taxon>
        <taxon>Coleoptera</taxon>
        <taxon>Polyphaga</taxon>
        <taxon>Elateriformia</taxon>
        <taxon>Buprestoidea</taxon>
        <taxon>Buprestidae</taxon>
        <taxon>Agrilinae</taxon>
        <taxon>Agrilus</taxon>
    </lineage>
</organism>
<evidence type="ECO:0000259" key="14">
    <source>
        <dbReference type="SMART" id="SM00864"/>
    </source>
</evidence>
<dbReference type="GO" id="GO:0007017">
    <property type="term" value="P:microtubule-based process"/>
    <property type="evidence" value="ECO:0007669"/>
    <property type="project" value="InterPro"/>
</dbReference>
<dbReference type="SUPFAM" id="SSF55307">
    <property type="entry name" value="Tubulin C-terminal domain-like"/>
    <property type="match status" value="1"/>
</dbReference>
<dbReference type="InterPro" id="IPR017975">
    <property type="entry name" value="Tubulin_CS"/>
</dbReference>
<dbReference type="PRINTS" id="PR01162">
    <property type="entry name" value="ALPHATUBULIN"/>
</dbReference>
<dbReference type="PROSITE" id="PS00227">
    <property type="entry name" value="TUBULIN"/>
    <property type="match status" value="1"/>
</dbReference>
<dbReference type="AlphaFoldDB" id="A0A7F5RH53"/>
<gene>
    <name evidence="17" type="primary">LOC108735746</name>
</gene>
<dbReference type="GO" id="GO:0046872">
    <property type="term" value="F:metal ion binding"/>
    <property type="evidence" value="ECO:0007669"/>
    <property type="project" value="UniProtKB-KW"/>
</dbReference>
<dbReference type="InterPro" id="IPR003008">
    <property type="entry name" value="Tubulin_FtsZ_GTPase"/>
</dbReference>
<keyword evidence="8" id="KW-0378">Hydrolase</keyword>
<dbReference type="RefSeq" id="XP_025835321.1">
    <property type="nucleotide sequence ID" value="XM_025979536.1"/>
</dbReference>
<dbReference type="SMART" id="SM00864">
    <property type="entry name" value="Tubulin"/>
    <property type="match status" value="1"/>
</dbReference>
<dbReference type="Gene3D" id="3.40.50.1440">
    <property type="entry name" value="Tubulin/FtsZ, GTPase domain"/>
    <property type="match status" value="1"/>
</dbReference>
<dbReference type="Pfam" id="PF03953">
    <property type="entry name" value="Tubulin_C"/>
    <property type="match status" value="1"/>
</dbReference>
<dbReference type="Pfam" id="PF00091">
    <property type="entry name" value="Tubulin"/>
    <property type="match status" value="1"/>
</dbReference>
<name>A0A7F5RH53_AGRPL</name>
<accession>A0A7F5RH53</accession>
<dbReference type="SMART" id="SM00865">
    <property type="entry name" value="Tubulin_C"/>
    <property type="match status" value="1"/>
</dbReference>
<evidence type="ECO:0000313" key="16">
    <source>
        <dbReference type="Proteomes" id="UP000192223"/>
    </source>
</evidence>
<evidence type="ECO:0000256" key="13">
    <source>
        <dbReference type="RuleBase" id="RU000352"/>
    </source>
</evidence>
<evidence type="ECO:0000256" key="3">
    <source>
        <dbReference type="ARBA" id="ARBA00009636"/>
    </source>
</evidence>
<evidence type="ECO:0000256" key="12">
    <source>
        <dbReference type="ARBA" id="ARBA00049117"/>
    </source>
</evidence>
<keyword evidence="5 13" id="KW-0493">Microtubule</keyword>
<dbReference type="CDD" id="cd02186">
    <property type="entry name" value="alpha_tubulin"/>
    <property type="match status" value="1"/>
</dbReference>
<comment type="subunit">
    <text evidence="13">Dimer of alpha and beta chains. A typical microtubule is a hollow water-filled tube with an outer diameter of 25 nm and an inner diameter of 15 nM. Alpha-beta heterodimers associate head-to-tail to form protofilaments running lengthwise along the microtubule wall with the beta-tubulin subunit facing the microtubule plus end conferring a structural polarity. Microtubules usually have 13 protofilaments but different protofilament numbers can be found in some organisms and specialized cells.</text>
</comment>
<evidence type="ECO:0000313" key="17">
    <source>
        <dbReference type="RefSeq" id="XP_025835321.1"/>
    </source>
</evidence>
<sequence length="441" mass="49082">MTQNREVIQIYVGQAGVQIANACWELYCLEHGIRPDGVFYNSECCRTGDTSYSAFFGVTVSGKCVPRVVIVDLEPTVIDEIRTGHYRQLFHPEQLITGKEDAANNFARGRYSIGSEMIDLVLDRIRKVADDCANLQGFILFRAFGGGTGSGFAALLLGSLCSDYGKKPKLEFAVYPAPQISPVIVEPYNAVLTSHTSIEYEDLCFIMDNEALYDMLSRYLDVTKPTYTNLNRLLAQVVSAVTASLRFEGAVNVTLMEFLTNLVPYPRIHFPLVTYAPLVPITKAYYEQLSVAQLTYGCFEPASQMIKCDPRKGKYMSCCLLYRGDVTPNDINSAIESIRTHKSISFVNWSPTGFKVGINYQPPVAVPGGDLAQVQRAVVMLSNSTAVNSAWSRLNKKFALMFKKRAFVHHYVGEGMEEGEFKNAQDDILALEADFKEVESD</sequence>
<proteinExistence type="inferred from homology"/>
<dbReference type="GO" id="GO:0005525">
    <property type="term" value="F:GTP binding"/>
    <property type="evidence" value="ECO:0007669"/>
    <property type="project" value="UniProtKB-UniRule"/>
</dbReference>
<dbReference type="GO" id="GO:0005874">
    <property type="term" value="C:microtubule"/>
    <property type="evidence" value="ECO:0007669"/>
    <property type="project" value="UniProtKB-KW"/>
</dbReference>
<dbReference type="InterPro" id="IPR036525">
    <property type="entry name" value="Tubulin/FtsZ_GTPase_sf"/>
</dbReference>
<comment type="catalytic activity">
    <reaction evidence="12">
        <text>GTP + H2O = GDP + phosphate + H(+)</text>
        <dbReference type="Rhea" id="RHEA:19669"/>
        <dbReference type="ChEBI" id="CHEBI:15377"/>
        <dbReference type="ChEBI" id="CHEBI:15378"/>
        <dbReference type="ChEBI" id="CHEBI:37565"/>
        <dbReference type="ChEBI" id="CHEBI:43474"/>
        <dbReference type="ChEBI" id="CHEBI:58189"/>
    </reaction>
    <physiologicalReaction direction="left-to-right" evidence="12">
        <dbReference type="Rhea" id="RHEA:19670"/>
    </physiologicalReaction>
</comment>
<evidence type="ECO:0000259" key="15">
    <source>
        <dbReference type="SMART" id="SM00865"/>
    </source>
</evidence>
<keyword evidence="7 13" id="KW-0547">Nucleotide-binding</keyword>
<dbReference type="InterPro" id="IPR018316">
    <property type="entry name" value="Tubulin/FtsZ_2-layer-sand-dom"/>
</dbReference>
<dbReference type="GeneID" id="108735746"/>
<keyword evidence="10 13" id="KW-0342">GTP-binding</keyword>
<dbReference type="KEGG" id="apln:108735746"/>
<dbReference type="Proteomes" id="UP000192223">
    <property type="component" value="Unplaced"/>
</dbReference>
<dbReference type="OrthoDB" id="1844at2759"/>
<evidence type="ECO:0000256" key="9">
    <source>
        <dbReference type="ARBA" id="ARBA00022842"/>
    </source>
</evidence>
<dbReference type="FunFam" id="3.30.1330.20:FF:000039">
    <property type="entry name" value="Tubulin alpha chain"/>
    <property type="match status" value="1"/>
</dbReference>
<comment type="function">
    <text evidence="13">Tubulin is the major constituent of microtubules, a cylinder consisting of laterally associated linear protofilaments composed of alpha- and beta-tubulin heterodimers. Microtubules grow by the addition of GTP-tubulin dimers to the microtubule end, where a stabilizing cap forms. Below the cap, tubulin dimers are in GDP-bound state, owing to GTPase activity of alpha-tubulin.</text>
</comment>
<dbReference type="PRINTS" id="PR01161">
    <property type="entry name" value="TUBULIN"/>
</dbReference>
<keyword evidence="6" id="KW-0479">Metal-binding</keyword>
<evidence type="ECO:0000256" key="2">
    <source>
        <dbReference type="ARBA" id="ARBA00004245"/>
    </source>
</evidence>
<dbReference type="InterPro" id="IPR023123">
    <property type="entry name" value="Tubulin_C"/>
</dbReference>
<dbReference type="SUPFAM" id="SSF52490">
    <property type="entry name" value="Tubulin nucleotide-binding domain-like"/>
    <property type="match status" value="1"/>
</dbReference>
<keyword evidence="9" id="KW-0460">Magnesium</keyword>
<reference evidence="17" key="1">
    <citation type="submission" date="2025-08" db="UniProtKB">
        <authorList>
            <consortium name="RefSeq"/>
        </authorList>
    </citation>
    <scope>IDENTIFICATION</scope>
    <source>
        <tissue evidence="17">Entire body</tissue>
    </source>
</reference>
<comment type="subcellular location">
    <subcellularLocation>
        <location evidence="2">Cytoplasm</location>
        <location evidence="2">Cytoskeleton</location>
    </subcellularLocation>
</comment>
<protein>
    <recommendedName>
        <fullName evidence="13">Tubulin alpha chain</fullName>
    </recommendedName>
</protein>
<dbReference type="InterPro" id="IPR000217">
    <property type="entry name" value="Tubulin"/>
</dbReference>
<dbReference type="GO" id="GO:0005200">
    <property type="term" value="F:structural constituent of cytoskeleton"/>
    <property type="evidence" value="ECO:0007669"/>
    <property type="project" value="InterPro"/>
</dbReference>
<dbReference type="GO" id="GO:0016787">
    <property type="term" value="F:hydrolase activity"/>
    <property type="evidence" value="ECO:0007669"/>
    <property type="project" value="UniProtKB-KW"/>
</dbReference>
<feature type="domain" description="Tubulin/FtsZ 2-layer sandwich" evidence="15">
    <location>
        <begin position="251"/>
        <end position="396"/>
    </location>
</feature>